<evidence type="ECO:0000313" key="6">
    <source>
        <dbReference type="Proteomes" id="UP000193689"/>
    </source>
</evidence>
<dbReference type="PANTHER" id="PTHR43142:SF8">
    <property type="entry name" value="CARBOXYLIC ESTER HYDROLASE"/>
    <property type="match status" value="1"/>
</dbReference>
<dbReference type="GO" id="GO:0016787">
    <property type="term" value="F:hydrolase activity"/>
    <property type="evidence" value="ECO:0007669"/>
    <property type="project" value="UniProtKB-KW"/>
</dbReference>
<evidence type="ECO:0000256" key="3">
    <source>
        <dbReference type="RuleBase" id="RU361235"/>
    </source>
</evidence>
<evidence type="ECO:0000256" key="2">
    <source>
        <dbReference type="ARBA" id="ARBA00022801"/>
    </source>
</evidence>
<protein>
    <recommendedName>
        <fullName evidence="3">Carboxylic ester hydrolase</fullName>
        <ecNumber evidence="3">3.1.1.-</ecNumber>
    </recommendedName>
</protein>
<evidence type="ECO:0000256" key="1">
    <source>
        <dbReference type="ARBA" id="ARBA00005964"/>
    </source>
</evidence>
<dbReference type="Proteomes" id="UP000193689">
    <property type="component" value="Unassembled WGS sequence"/>
</dbReference>
<keyword evidence="6" id="KW-1185">Reference proteome</keyword>
<organism evidence="5 6">
    <name type="scientific">Pseudomassariella vexata</name>
    <dbReference type="NCBI Taxonomy" id="1141098"/>
    <lineage>
        <taxon>Eukaryota</taxon>
        <taxon>Fungi</taxon>
        <taxon>Dikarya</taxon>
        <taxon>Ascomycota</taxon>
        <taxon>Pezizomycotina</taxon>
        <taxon>Sordariomycetes</taxon>
        <taxon>Xylariomycetidae</taxon>
        <taxon>Amphisphaeriales</taxon>
        <taxon>Pseudomassariaceae</taxon>
        <taxon>Pseudomassariella</taxon>
    </lineage>
</organism>
<accession>A0A1Y2DAR5</accession>
<dbReference type="GeneID" id="63777655"/>
<keyword evidence="2 3" id="KW-0378">Hydrolase</keyword>
<comment type="similarity">
    <text evidence="1 3">Belongs to the type-B carboxylesterase/lipase family.</text>
</comment>
<dbReference type="SUPFAM" id="SSF53474">
    <property type="entry name" value="alpha/beta-Hydrolases"/>
    <property type="match status" value="1"/>
</dbReference>
<dbReference type="PANTHER" id="PTHR43142">
    <property type="entry name" value="CARBOXYLIC ESTER HYDROLASE"/>
    <property type="match status" value="1"/>
</dbReference>
<dbReference type="InterPro" id="IPR029058">
    <property type="entry name" value="AB_hydrolase_fold"/>
</dbReference>
<dbReference type="RefSeq" id="XP_040710066.1">
    <property type="nucleotide sequence ID" value="XM_040861443.1"/>
</dbReference>
<proteinExistence type="inferred from homology"/>
<dbReference type="AlphaFoldDB" id="A0A1Y2DAR5"/>
<evidence type="ECO:0000313" key="5">
    <source>
        <dbReference type="EMBL" id="ORY56349.1"/>
    </source>
</evidence>
<gene>
    <name evidence="5" type="ORF">BCR38DRAFT_451132</name>
</gene>
<dbReference type="InParanoid" id="A0A1Y2DAR5"/>
<feature type="domain" description="Carboxylesterase type B" evidence="4">
    <location>
        <begin position="12"/>
        <end position="361"/>
    </location>
</feature>
<dbReference type="OrthoDB" id="408631at2759"/>
<dbReference type="InterPro" id="IPR002018">
    <property type="entry name" value="CarbesteraseB"/>
</dbReference>
<reference evidence="5 6" key="1">
    <citation type="submission" date="2016-07" db="EMBL/GenBank/DDBJ databases">
        <title>Pervasive Adenine N6-methylation of Active Genes in Fungi.</title>
        <authorList>
            <consortium name="DOE Joint Genome Institute"/>
            <person name="Mondo S.J."/>
            <person name="Dannebaum R.O."/>
            <person name="Kuo R.C."/>
            <person name="Labutti K."/>
            <person name="Haridas S."/>
            <person name="Kuo A."/>
            <person name="Salamov A."/>
            <person name="Ahrendt S.R."/>
            <person name="Lipzen A."/>
            <person name="Sullivan W."/>
            <person name="Andreopoulos W.B."/>
            <person name="Clum A."/>
            <person name="Lindquist E."/>
            <person name="Daum C."/>
            <person name="Ramamoorthy G.K."/>
            <person name="Gryganskyi A."/>
            <person name="Culley D."/>
            <person name="Magnuson J.K."/>
            <person name="James T.Y."/>
            <person name="O'Malley M.A."/>
            <person name="Stajich J.E."/>
            <person name="Spatafora J.W."/>
            <person name="Visel A."/>
            <person name="Grigoriev I.V."/>
        </authorList>
    </citation>
    <scope>NUCLEOTIDE SEQUENCE [LARGE SCALE GENOMIC DNA]</scope>
    <source>
        <strain evidence="5 6">CBS 129021</strain>
    </source>
</reference>
<dbReference type="PROSITE" id="PS00122">
    <property type="entry name" value="CARBOXYLESTERASE_B_1"/>
    <property type="match status" value="1"/>
</dbReference>
<sequence>MGQTESTVSPYILPTSRGSLRGVEYKDNKTGHAVYRRFAGIPFAQPPVGQLRWRRPQPLPSDYSFTSSDGSPGNFSEFNAICPQPIYNHSTARLENPGAATPIENAQSEDCLYLNVWIPAGTPPTGGWPVQFHIHGGWLQVGNANQSHDHDPFDLYQHVKGRIIVAPTYRLNLFGFLAGKELASLAEDPSVSNYGLWDQRAALEWTAQNIALFGGNPDNITVGGLSAGANSAFYQLHYDTHLPPEKRLIKRLYLWSNAVAIQPDTTDGPALTAQFNEVCSIFNVPETTTTTSDKLEVLRAISCQDLIAGISKLKMHTFRTNTDGVFVPADFLSSLTSGAFATKLAENGTSILLGEVADEALPRHVVEAMLSKYDIPDDRDGDADKWATVFSQMVADGQVHASIRGLTRFLLNPPSGEGVKPLPRGELFRYRIAWRAKGLDAWIDPKMGVCHAADTPIWWGSGWRAGYTEGDGKIVMTILEPFDRFLAGETVGWAEGHESAGPEVVKFVDADGVVHDNHVDELWERGLEVFDAMVAGGKETV</sequence>
<comment type="caution">
    <text evidence="5">The sequence shown here is derived from an EMBL/GenBank/DDBJ whole genome shotgun (WGS) entry which is preliminary data.</text>
</comment>
<dbReference type="STRING" id="1141098.A0A1Y2DAR5"/>
<dbReference type="EC" id="3.1.1.-" evidence="3"/>
<dbReference type="EMBL" id="MCFJ01000023">
    <property type="protein sequence ID" value="ORY56349.1"/>
    <property type="molecule type" value="Genomic_DNA"/>
</dbReference>
<dbReference type="PROSITE" id="PS00941">
    <property type="entry name" value="CARBOXYLESTERASE_B_2"/>
    <property type="match status" value="1"/>
</dbReference>
<name>A0A1Y2DAR5_9PEZI</name>
<dbReference type="InterPro" id="IPR019826">
    <property type="entry name" value="Carboxylesterase_B_AS"/>
</dbReference>
<dbReference type="InterPro" id="IPR019819">
    <property type="entry name" value="Carboxylesterase_B_CS"/>
</dbReference>
<dbReference type="Pfam" id="PF00135">
    <property type="entry name" value="COesterase"/>
    <property type="match status" value="1"/>
</dbReference>
<dbReference type="Gene3D" id="3.40.50.1820">
    <property type="entry name" value="alpha/beta hydrolase"/>
    <property type="match status" value="1"/>
</dbReference>
<evidence type="ECO:0000259" key="4">
    <source>
        <dbReference type="Pfam" id="PF00135"/>
    </source>
</evidence>